<organism evidence="4 5">
    <name type="scientific">Martelella radicis</name>
    <dbReference type="NCBI Taxonomy" id="1397476"/>
    <lineage>
        <taxon>Bacteria</taxon>
        <taxon>Pseudomonadati</taxon>
        <taxon>Pseudomonadota</taxon>
        <taxon>Alphaproteobacteria</taxon>
        <taxon>Hyphomicrobiales</taxon>
        <taxon>Aurantimonadaceae</taxon>
        <taxon>Martelella</taxon>
    </lineage>
</organism>
<evidence type="ECO:0000313" key="4">
    <source>
        <dbReference type="EMBL" id="MBB4123611.1"/>
    </source>
</evidence>
<sequence>MEDTPFRSGRRKRSRKNAGRHENRRSQGEVDMISASQLSDQLAARAEQFCRTYLPAGRRAGNYWQVGNKYGDAGRSMAVRLKDAGARKAGKWADRATHEYGDLLDLLESIVGAGSFAETCKEARRFLNLPEASDYPGRAENDHEKPPSNVDQVESARKLFSYGKPFKDTPVERYLRRRDISRFGPALKYHPRVFFRDEDGQSRQLPAMLAAVTDNDGTVMACARTWLDVKTDSVARITEPKRVSGQLYGNAVRFHSSNAGGDIIAGEGIETVLSIGSVYPVAELAACLTATHLSLFDPPSSCTRLFIGRDNDDAGELASRQLRSRAEERGIEVVDLVPTLGDFNDDLRQLGRQVLRDNLNRQVMAAITGPVAWASLRMP</sequence>
<feature type="domain" description="Toprim" evidence="2">
    <location>
        <begin position="263"/>
        <end position="352"/>
    </location>
</feature>
<dbReference type="AlphaFoldDB" id="A0A7W6PBM8"/>
<dbReference type="Pfam" id="PF13362">
    <property type="entry name" value="Toprim_3"/>
    <property type="match status" value="1"/>
</dbReference>
<evidence type="ECO:0000259" key="2">
    <source>
        <dbReference type="Pfam" id="PF13362"/>
    </source>
</evidence>
<dbReference type="InterPro" id="IPR034154">
    <property type="entry name" value="TOPRIM_DnaG/twinkle"/>
</dbReference>
<feature type="region of interest" description="Disordered" evidence="1">
    <location>
        <begin position="1"/>
        <end position="33"/>
    </location>
</feature>
<dbReference type="InterPro" id="IPR006171">
    <property type="entry name" value="TOPRIM_dom"/>
</dbReference>
<evidence type="ECO:0000256" key="1">
    <source>
        <dbReference type="SAM" id="MobiDB-lite"/>
    </source>
</evidence>
<evidence type="ECO:0008006" key="6">
    <source>
        <dbReference type="Google" id="ProtNLM"/>
    </source>
</evidence>
<protein>
    <recommendedName>
        <fullName evidence="6">Toprim domain-containing protein</fullName>
    </recommendedName>
</protein>
<evidence type="ECO:0000313" key="5">
    <source>
        <dbReference type="Proteomes" id="UP000530571"/>
    </source>
</evidence>
<dbReference type="Pfam" id="PF23639">
    <property type="entry name" value="DUF7146"/>
    <property type="match status" value="1"/>
</dbReference>
<dbReference type="RefSeq" id="WP_183488862.1">
    <property type="nucleotide sequence ID" value="NZ_JACIDZ010000013.1"/>
</dbReference>
<dbReference type="Proteomes" id="UP000530571">
    <property type="component" value="Unassembled WGS sequence"/>
</dbReference>
<dbReference type="InterPro" id="IPR055570">
    <property type="entry name" value="DUF7146"/>
</dbReference>
<proteinExistence type="predicted"/>
<feature type="domain" description="DUF7146" evidence="3">
    <location>
        <begin position="152"/>
        <end position="254"/>
    </location>
</feature>
<evidence type="ECO:0000259" key="3">
    <source>
        <dbReference type="Pfam" id="PF23639"/>
    </source>
</evidence>
<feature type="compositionally biased region" description="Basic and acidic residues" evidence="1">
    <location>
        <begin position="19"/>
        <end position="28"/>
    </location>
</feature>
<keyword evidence="5" id="KW-1185">Reference proteome</keyword>
<reference evidence="4 5" key="1">
    <citation type="submission" date="2020-08" db="EMBL/GenBank/DDBJ databases">
        <title>Genomic Encyclopedia of Type Strains, Phase IV (KMG-IV): sequencing the most valuable type-strain genomes for metagenomic binning, comparative biology and taxonomic classification.</title>
        <authorList>
            <person name="Goeker M."/>
        </authorList>
    </citation>
    <scope>NUCLEOTIDE SEQUENCE [LARGE SCALE GENOMIC DNA]</scope>
    <source>
        <strain evidence="4 5">DSM 28101</strain>
    </source>
</reference>
<dbReference type="EMBL" id="JACIDZ010000013">
    <property type="protein sequence ID" value="MBB4123611.1"/>
    <property type="molecule type" value="Genomic_DNA"/>
</dbReference>
<comment type="caution">
    <text evidence="4">The sequence shown here is derived from an EMBL/GenBank/DDBJ whole genome shotgun (WGS) entry which is preliminary data.</text>
</comment>
<dbReference type="CDD" id="cd01029">
    <property type="entry name" value="TOPRIM_primases"/>
    <property type="match status" value="1"/>
</dbReference>
<gene>
    <name evidence="4" type="ORF">GGR30_003559</name>
</gene>
<accession>A0A7W6PBM8</accession>
<feature type="compositionally biased region" description="Basic residues" evidence="1">
    <location>
        <begin position="8"/>
        <end position="18"/>
    </location>
</feature>
<name>A0A7W6PBM8_9HYPH</name>